<organism evidence="3 4">
    <name type="scientific">Fibroporia radiculosa</name>
    <dbReference type="NCBI Taxonomy" id="599839"/>
    <lineage>
        <taxon>Eukaryota</taxon>
        <taxon>Fungi</taxon>
        <taxon>Dikarya</taxon>
        <taxon>Basidiomycota</taxon>
        <taxon>Agaricomycotina</taxon>
        <taxon>Agaricomycetes</taxon>
        <taxon>Polyporales</taxon>
        <taxon>Fibroporiaceae</taxon>
        <taxon>Fibroporia</taxon>
    </lineage>
</organism>
<dbReference type="STRING" id="599839.J4IA57"/>
<dbReference type="OrthoDB" id="10257471at2759"/>
<accession>J4IA57</accession>
<feature type="domain" description="F-box/LRR-repeat protein 15-like leucin rich repeat" evidence="2">
    <location>
        <begin position="271"/>
        <end position="383"/>
    </location>
</feature>
<dbReference type="InParanoid" id="J4IA57"/>
<dbReference type="SMART" id="SM00367">
    <property type="entry name" value="LRR_CC"/>
    <property type="match status" value="9"/>
</dbReference>
<dbReference type="Proteomes" id="UP000006352">
    <property type="component" value="Unassembled WGS sequence"/>
</dbReference>
<dbReference type="InterPro" id="IPR050648">
    <property type="entry name" value="F-box_LRR-repeat"/>
</dbReference>
<dbReference type="PANTHER" id="PTHR13382">
    <property type="entry name" value="MITOCHONDRIAL ATP SYNTHASE COUPLING FACTOR B"/>
    <property type="match status" value="1"/>
</dbReference>
<reference evidence="3 4" key="1">
    <citation type="journal article" date="2012" name="Appl. Environ. Microbiol.">
        <title>Short-read sequencing for genomic analysis of the brown rot fungus Fibroporia radiculosa.</title>
        <authorList>
            <person name="Tang J.D."/>
            <person name="Perkins A.D."/>
            <person name="Sonstegard T.S."/>
            <person name="Schroeder S.G."/>
            <person name="Burgess S.C."/>
            <person name="Diehl S.V."/>
        </authorList>
    </citation>
    <scope>NUCLEOTIDE SEQUENCE [LARGE SCALE GENOMIC DNA]</scope>
    <source>
        <strain evidence="3 4">TFFH 294</strain>
    </source>
</reference>
<dbReference type="RefSeq" id="XP_012181614.1">
    <property type="nucleotide sequence ID" value="XM_012326224.1"/>
</dbReference>
<dbReference type="InterPro" id="IPR032675">
    <property type="entry name" value="LRR_dom_sf"/>
</dbReference>
<keyword evidence="1" id="KW-0833">Ubl conjugation pathway</keyword>
<dbReference type="PANTHER" id="PTHR13382:SF67">
    <property type="entry name" value="SCF E3 UBIQUITIN LIGASE COMPLEX F-BOX PROTEIN POF2"/>
    <property type="match status" value="1"/>
</dbReference>
<evidence type="ECO:0000256" key="1">
    <source>
        <dbReference type="ARBA" id="ARBA00022786"/>
    </source>
</evidence>
<evidence type="ECO:0000313" key="4">
    <source>
        <dbReference type="Proteomes" id="UP000006352"/>
    </source>
</evidence>
<dbReference type="Gene3D" id="3.80.10.10">
    <property type="entry name" value="Ribonuclease Inhibitor"/>
    <property type="match status" value="2"/>
</dbReference>
<proteinExistence type="predicted"/>
<dbReference type="EMBL" id="HE797076">
    <property type="protein sequence ID" value="CCM02331.1"/>
    <property type="molecule type" value="Genomic_DNA"/>
</dbReference>
<dbReference type="InterPro" id="IPR006553">
    <property type="entry name" value="Leu-rich_rpt_Cys-con_subtyp"/>
</dbReference>
<dbReference type="Pfam" id="PF25372">
    <property type="entry name" value="DUF7885"/>
    <property type="match status" value="2"/>
</dbReference>
<dbReference type="GeneID" id="24097242"/>
<evidence type="ECO:0000313" key="3">
    <source>
        <dbReference type="EMBL" id="CCM02331.1"/>
    </source>
</evidence>
<evidence type="ECO:0000259" key="2">
    <source>
        <dbReference type="Pfam" id="PF25372"/>
    </source>
</evidence>
<dbReference type="HOGENOM" id="CLU_010840_0_0_1"/>
<dbReference type="GO" id="GO:0005737">
    <property type="term" value="C:cytoplasm"/>
    <property type="evidence" value="ECO:0007669"/>
    <property type="project" value="TreeGrafter"/>
</dbReference>
<dbReference type="AlphaFoldDB" id="J4IA57"/>
<gene>
    <name evidence="3" type="ORF">FIBRA_04423</name>
</gene>
<dbReference type="InterPro" id="IPR057207">
    <property type="entry name" value="FBXL15_LRR"/>
</dbReference>
<protein>
    <recommendedName>
        <fullName evidence="2">F-box/LRR-repeat protein 15-like leucin rich repeat domain-containing protein</fullName>
    </recommendedName>
</protein>
<sequence length="453" mass="50138">MSLTNRLPLTEDSCYDVVRLELTRDDDHGIIDDDLAHILPWCPNLESVRLTGVPDLTDRTIILLGRVAPDLLELDISGCTQVTDEAILSLATSATELQVVKLNGLTTLTDPSVSTLARSLMELKELELCDVPLLTAACIRDIWTFSTKLKYLKLNHCARLTDKAFPHILPPSSPASGATASALSPPLSPAQYAVFTSRPASWLDTLTPLVFSSHHNLANLRQLELEHCVRLSDAAISGIVNHAPRIRHLSLSGCMTLTDVAARAIASLGAHLNVLTLAHVEEITDYGIVSIVGACPRLRTVDLSFNARLTDLTLLELATLPQLERLTLVGLTRLTDNAVFFLAEHTTTLERLQLSLCKRLSLEAFHVLVRKLPKLEQLSASGVPALKRIGVDRFSERVPRGYNVHKHGIYRVYRGGNLRALARFLDKEQARRREAERENIIFKPRADDSVELY</sequence>
<name>J4IA57_9APHY</name>
<dbReference type="SUPFAM" id="SSF52047">
    <property type="entry name" value="RNI-like"/>
    <property type="match status" value="1"/>
</dbReference>
<keyword evidence="4" id="KW-1185">Reference proteome</keyword>
<feature type="domain" description="F-box/LRR-repeat protein 15-like leucin rich repeat" evidence="2">
    <location>
        <begin position="32"/>
        <end position="170"/>
    </location>
</feature>